<organism evidence="3 4">
    <name type="scientific">Pseudonocardia kongjuensis</name>
    <dbReference type="NCBI Taxonomy" id="102227"/>
    <lineage>
        <taxon>Bacteria</taxon>
        <taxon>Bacillati</taxon>
        <taxon>Actinomycetota</taxon>
        <taxon>Actinomycetes</taxon>
        <taxon>Pseudonocardiales</taxon>
        <taxon>Pseudonocardiaceae</taxon>
        <taxon>Pseudonocardia</taxon>
    </lineage>
</organism>
<dbReference type="InterPro" id="IPR010982">
    <property type="entry name" value="Lambda_DNA-bd_dom_sf"/>
</dbReference>
<accession>A0ABP4I418</accession>
<dbReference type="InterPro" id="IPR001387">
    <property type="entry name" value="Cro/C1-type_HTH"/>
</dbReference>
<evidence type="ECO:0000259" key="2">
    <source>
        <dbReference type="PROSITE" id="PS50943"/>
    </source>
</evidence>
<name>A0ABP4I418_9PSEU</name>
<evidence type="ECO:0000313" key="4">
    <source>
        <dbReference type="Proteomes" id="UP001501414"/>
    </source>
</evidence>
<gene>
    <name evidence="3" type="ORF">GCM10009613_05120</name>
</gene>
<dbReference type="PANTHER" id="PTHR46558">
    <property type="entry name" value="TRACRIPTIONAL REGULATORY PROTEIN-RELATED-RELATED"/>
    <property type="match status" value="1"/>
</dbReference>
<reference evidence="4" key="1">
    <citation type="journal article" date="2019" name="Int. J. Syst. Evol. Microbiol.">
        <title>The Global Catalogue of Microorganisms (GCM) 10K type strain sequencing project: providing services to taxonomists for standard genome sequencing and annotation.</title>
        <authorList>
            <consortium name="The Broad Institute Genomics Platform"/>
            <consortium name="The Broad Institute Genome Sequencing Center for Infectious Disease"/>
            <person name="Wu L."/>
            <person name="Ma J."/>
        </authorList>
    </citation>
    <scope>NUCLEOTIDE SEQUENCE [LARGE SCALE GENOMIC DNA]</scope>
    <source>
        <strain evidence="4">JCM 11896</strain>
    </source>
</reference>
<dbReference type="Pfam" id="PF01381">
    <property type="entry name" value="HTH_3"/>
    <property type="match status" value="1"/>
</dbReference>
<dbReference type="SUPFAM" id="SSF47413">
    <property type="entry name" value="lambda repressor-like DNA-binding domains"/>
    <property type="match status" value="1"/>
</dbReference>
<dbReference type="CDD" id="cd00093">
    <property type="entry name" value="HTH_XRE"/>
    <property type="match status" value="1"/>
</dbReference>
<dbReference type="PANTHER" id="PTHR46558:SF4">
    <property type="entry name" value="DNA-BIDING PHAGE PROTEIN"/>
    <property type="match status" value="1"/>
</dbReference>
<dbReference type="EMBL" id="BAAAJK010000001">
    <property type="protein sequence ID" value="GAA1380560.1"/>
    <property type="molecule type" value="Genomic_DNA"/>
</dbReference>
<keyword evidence="1" id="KW-0238">DNA-binding</keyword>
<comment type="caution">
    <text evidence="3">The sequence shown here is derived from an EMBL/GenBank/DDBJ whole genome shotgun (WGS) entry which is preliminary data.</text>
</comment>
<dbReference type="SMART" id="SM00530">
    <property type="entry name" value="HTH_XRE"/>
    <property type="match status" value="1"/>
</dbReference>
<sequence>MTVRNTLPELRREHGWSQQRLADELGVTRQTVISIEKGRFDPSLPLAFRLAAVFGRAIEDIFSPDPEPGPGATTGA</sequence>
<evidence type="ECO:0000313" key="3">
    <source>
        <dbReference type="EMBL" id="GAA1380560.1"/>
    </source>
</evidence>
<keyword evidence="4" id="KW-1185">Reference proteome</keyword>
<feature type="domain" description="HTH cro/C1-type" evidence="2">
    <location>
        <begin position="9"/>
        <end position="61"/>
    </location>
</feature>
<evidence type="ECO:0000256" key="1">
    <source>
        <dbReference type="ARBA" id="ARBA00023125"/>
    </source>
</evidence>
<proteinExistence type="predicted"/>
<dbReference type="PROSITE" id="PS50943">
    <property type="entry name" value="HTH_CROC1"/>
    <property type="match status" value="1"/>
</dbReference>
<protein>
    <submittedName>
        <fullName evidence="3">Helix-turn-helix transcriptional regulator</fullName>
    </submittedName>
</protein>
<dbReference type="Proteomes" id="UP001501414">
    <property type="component" value="Unassembled WGS sequence"/>
</dbReference>
<dbReference type="Gene3D" id="1.10.260.40">
    <property type="entry name" value="lambda repressor-like DNA-binding domains"/>
    <property type="match status" value="1"/>
</dbReference>